<gene>
    <name evidence="3" type="ORF">RM574_22840</name>
    <name evidence="2" type="ORF">RM698_18210</name>
</gene>
<accession>A0ABD5EB85</accession>
<reference evidence="3" key="2">
    <citation type="submission" date="2024-03" db="EMBL/GenBank/DDBJ databases">
        <title>30 novel species of actinomycetes from the DSMZ collection.</title>
        <authorList>
            <person name="Nouioui I."/>
        </authorList>
    </citation>
    <scope>NUCLEOTIDE SEQUENCE</scope>
    <source>
        <strain evidence="2 5">DSM 41979</strain>
        <strain evidence="3">DSM 41982</strain>
    </source>
</reference>
<organism evidence="3 4">
    <name type="scientific">Streptomyces evansiae</name>
    <dbReference type="NCBI Taxonomy" id="3075535"/>
    <lineage>
        <taxon>Bacteria</taxon>
        <taxon>Bacillati</taxon>
        <taxon>Actinomycetota</taxon>
        <taxon>Actinomycetes</taxon>
        <taxon>Kitasatosporales</taxon>
        <taxon>Streptomycetaceae</taxon>
        <taxon>Streptomyces</taxon>
    </lineage>
</organism>
<name>A0ABD5EB85_9ACTN</name>
<evidence type="ECO:0000259" key="1">
    <source>
        <dbReference type="PROSITE" id="PS50995"/>
    </source>
</evidence>
<dbReference type="AlphaFoldDB" id="A0ABD5EB85"/>
<evidence type="ECO:0000313" key="5">
    <source>
        <dbReference type="Proteomes" id="UP001183610"/>
    </source>
</evidence>
<evidence type="ECO:0000313" key="2">
    <source>
        <dbReference type="EMBL" id="MDT0410975.1"/>
    </source>
</evidence>
<dbReference type="RefSeq" id="WP_010263286.1">
    <property type="nucleotide sequence ID" value="NZ_JAVRER010000042.1"/>
</dbReference>
<dbReference type="InterPro" id="IPR000835">
    <property type="entry name" value="HTH_MarR-typ"/>
</dbReference>
<reference evidence="4" key="1">
    <citation type="submission" date="2023-07" db="EMBL/GenBank/DDBJ databases">
        <title>30 novel species of actinomycetes from the DSMZ collection.</title>
        <authorList>
            <person name="Nouioui I."/>
        </authorList>
    </citation>
    <scope>NUCLEOTIDE SEQUENCE [LARGE SCALE GENOMIC DNA]</scope>
    <source>
        <strain evidence="4">DSM 41982</strain>
    </source>
</reference>
<dbReference type="PROSITE" id="PS50995">
    <property type="entry name" value="HTH_MARR_2"/>
    <property type="match status" value="1"/>
</dbReference>
<comment type="caution">
    <text evidence="3">The sequence shown here is derived from an EMBL/GenBank/DDBJ whole genome shotgun (WGS) entry which is preliminary data.</text>
</comment>
<evidence type="ECO:0000313" key="4">
    <source>
        <dbReference type="Proteomes" id="UP001183607"/>
    </source>
</evidence>
<dbReference type="InterPro" id="IPR036388">
    <property type="entry name" value="WH-like_DNA-bd_sf"/>
</dbReference>
<dbReference type="PANTHER" id="PTHR33164">
    <property type="entry name" value="TRANSCRIPTIONAL REGULATOR, MARR FAMILY"/>
    <property type="match status" value="1"/>
</dbReference>
<sequence>MTVERQPDGAEPPREDLIDRIERQTAFLNRNFELLHRRSRTHSEMDRAEYLMLRTLGAAPEPPDINALATMLGLNPSTAGRQVAALRRKGFATTTPDPADRRRSLITPTETGRRLAAEERLRRQEGFADLLAGWDEEDLRLLGEMFRKYNAAVARKHFTREP</sequence>
<dbReference type="EMBL" id="JAVRET010000041">
    <property type="protein sequence ID" value="MDT0410975.1"/>
    <property type="molecule type" value="Genomic_DNA"/>
</dbReference>
<dbReference type="EMBL" id="JAVRER010000042">
    <property type="protein sequence ID" value="MDT0418328.1"/>
    <property type="molecule type" value="Genomic_DNA"/>
</dbReference>
<dbReference type="Gene3D" id="1.10.10.10">
    <property type="entry name" value="Winged helix-like DNA-binding domain superfamily/Winged helix DNA-binding domain"/>
    <property type="match status" value="1"/>
</dbReference>
<proteinExistence type="predicted"/>
<dbReference type="Proteomes" id="UP001183610">
    <property type="component" value="Unassembled WGS sequence"/>
</dbReference>
<dbReference type="Pfam" id="PF12802">
    <property type="entry name" value="MarR_2"/>
    <property type="match status" value="1"/>
</dbReference>
<dbReference type="GO" id="GO:0006355">
    <property type="term" value="P:regulation of DNA-templated transcription"/>
    <property type="evidence" value="ECO:0007669"/>
    <property type="project" value="UniProtKB-ARBA"/>
</dbReference>
<evidence type="ECO:0000313" key="3">
    <source>
        <dbReference type="EMBL" id="MDT0418328.1"/>
    </source>
</evidence>
<keyword evidence="5" id="KW-1185">Reference proteome</keyword>
<dbReference type="InterPro" id="IPR039422">
    <property type="entry name" value="MarR/SlyA-like"/>
</dbReference>
<dbReference type="PANTHER" id="PTHR33164:SF57">
    <property type="entry name" value="MARR-FAMILY TRANSCRIPTIONAL REGULATOR"/>
    <property type="match status" value="1"/>
</dbReference>
<dbReference type="SMART" id="SM00347">
    <property type="entry name" value="HTH_MARR"/>
    <property type="match status" value="1"/>
</dbReference>
<feature type="domain" description="HTH marR-type" evidence="1">
    <location>
        <begin position="14"/>
        <end position="151"/>
    </location>
</feature>
<protein>
    <submittedName>
        <fullName evidence="3">MarR family transcriptional regulator</fullName>
    </submittedName>
</protein>
<dbReference type="Proteomes" id="UP001183607">
    <property type="component" value="Unassembled WGS sequence"/>
</dbReference>
<dbReference type="InterPro" id="IPR036390">
    <property type="entry name" value="WH_DNA-bd_sf"/>
</dbReference>
<dbReference type="SUPFAM" id="SSF46785">
    <property type="entry name" value="Winged helix' DNA-binding domain"/>
    <property type="match status" value="1"/>
</dbReference>